<sequence>MSKRSEEYLTAEELRNRLYHSLRDKGLVNSMKSQLRTSLVGELKRSVNGKLSVEDLEVPESGSLVHRASNSLVADHLRSCKYDYTYSVFLPECALDKTKMLSNEDVLQLLKISPQSRLFKKMTDKGGHSRKGFLWQLLSELCSMHSQASQTTSTQTDFIKVATVSTLDEKMSVLDELFSSRREEQYRTGATALEDRLLSFQRQLEERFRNELKLEVSRVKDDEVARIRMEEKEHFRRELDKARKDLERTYQAKFDALVVRERNATERLQREQERQSILEEIEAVRQREVSINREQDVNSREKNLQGERLKAKENEMRQREHEIARKENEFHQRLENEMTKFKVEYQAKFLERTQNIEVREATLREGERRVAEDQGKIDSLKEQVRDKSARVNELETLLQEIRHKEVDASKHNEFLNAKLRDMCDYATIKDQNITYRNEIENLKTRMAEIMQLNERERIRQEELLRELRRPTAPPTDPLVRQFEVQSLQVKSLNQELDDMKQTLSLTQKALKNEVYRKPQDGDTSRLVSFSLSHRSAGRSAAFSDGESDLDLASGGHRRGRRGRASPRVQDVYNDVDLDDLSAPKVSTDFTTDGDESSNQSADIVAETKYRLKNLEKEAQNLERAYTELHYNLTNPSSVPDPTRPLLRRSLTDKTKQGGSTGHHMASPSASPIPTNRPLSSTPYHQQQTNSVADADVSTDSLTELKGSSSRKKASGGQDSVPKFSLSDVSDDEMDTHGRERVERPRPITVDDLEARPGSPSIMVVQADPSSDDVPATGSASRQETKQTILPRETAPPPAKLPPLSLGTAWKPPALDSAWKTENTKAGEDNNEAESWGAEQRRKEAERKAREQEAFDRQQRELQQLQSKQDKPASPEPTQQEKSEKSDSIDPVMKQYMEMIQQKRTTEQPPQPARQESERTASQVEEDLSLTEDLKSEDAESEDDFNW</sequence>
<feature type="coiled-coil region" evidence="1">
    <location>
        <begin position="363"/>
        <end position="509"/>
    </location>
</feature>
<gene>
    <name evidence="3" type="ORF">MAR_024816</name>
</gene>
<feature type="compositionally biased region" description="Polar residues" evidence="2">
    <location>
        <begin position="777"/>
        <end position="787"/>
    </location>
</feature>
<dbReference type="Gene3D" id="1.20.960.40">
    <property type="match status" value="1"/>
</dbReference>
<dbReference type="EMBL" id="CP111014">
    <property type="protein sequence ID" value="WAR00444.1"/>
    <property type="molecule type" value="Genomic_DNA"/>
</dbReference>
<dbReference type="InterPro" id="IPR006594">
    <property type="entry name" value="LisH"/>
</dbReference>
<evidence type="ECO:0000256" key="2">
    <source>
        <dbReference type="SAM" id="MobiDB-lite"/>
    </source>
</evidence>
<proteinExistence type="predicted"/>
<dbReference type="Proteomes" id="UP001164746">
    <property type="component" value="Chromosome 3"/>
</dbReference>
<evidence type="ECO:0000313" key="4">
    <source>
        <dbReference type="Proteomes" id="UP001164746"/>
    </source>
</evidence>
<protein>
    <submittedName>
        <fullName evidence="3">OFD1-like protein</fullName>
    </submittedName>
</protein>
<dbReference type="InterPro" id="IPR055289">
    <property type="entry name" value="OFD1"/>
</dbReference>
<evidence type="ECO:0000313" key="3">
    <source>
        <dbReference type="EMBL" id="WAR00444.1"/>
    </source>
</evidence>
<evidence type="ECO:0000256" key="1">
    <source>
        <dbReference type="SAM" id="Coils"/>
    </source>
</evidence>
<keyword evidence="1" id="KW-0175">Coiled coil</keyword>
<dbReference type="Pfam" id="PF16045">
    <property type="entry name" value="LisH_2"/>
    <property type="match status" value="1"/>
</dbReference>
<feature type="region of interest" description="Disordered" evidence="2">
    <location>
        <begin position="537"/>
        <end position="601"/>
    </location>
</feature>
<feature type="compositionally biased region" description="Basic and acidic residues" evidence="2">
    <location>
        <begin position="838"/>
        <end position="859"/>
    </location>
</feature>
<dbReference type="PROSITE" id="PS50896">
    <property type="entry name" value="LISH"/>
    <property type="match status" value="1"/>
</dbReference>
<dbReference type="PANTHER" id="PTHR39063:SF1">
    <property type="entry name" value="OFD1 CENTRIOLE AND CENTRIOLAR SATELLITE PROTEIN"/>
    <property type="match status" value="1"/>
</dbReference>
<feature type="compositionally biased region" description="Basic and acidic residues" evidence="2">
    <location>
        <begin position="734"/>
        <end position="745"/>
    </location>
</feature>
<reference evidence="3" key="1">
    <citation type="submission" date="2022-11" db="EMBL/GenBank/DDBJ databases">
        <title>Centuries of genome instability and evolution in soft-shell clam transmissible cancer (bioRxiv).</title>
        <authorList>
            <person name="Hart S.F.M."/>
            <person name="Yonemitsu M.A."/>
            <person name="Giersch R.M."/>
            <person name="Beal B.F."/>
            <person name="Arriagada G."/>
            <person name="Davis B.W."/>
            <person name="Ostrander E.A."/>
            <person name="Goff S.P."/>
            <person name="Metzger M.J."/>
        </authorList>
    </citation>
    <scope>NUCLEOTIDE SEQUENCE</scope>
    <source>
        <strain evidence="3">MELC-2E11</strain>
        <tissue evidence="3">Siphon/mantle</tissue>
    </source>
</reference>
<organism evidence="3 4">
    <name type="scientific">Mya arenaria</name>
    <name type="common">Soft-shell clam</name>
    <dbReference type="NCBI Taxonomy" id="6604"/>
    <lineage>
        <taxon>Eukaryota</taxon>
        <taxon>Metazoa</taxon>
        <taxon>Spiralia</taxon>
        <taxon>Lophotrochozoa</taxon>
        <taxon>Mollusca</taxon>
        <taxon>Bivalvia</taxon>
        <taxon>Autobranchia</taxon>
        <taxon>Heteroconchia</taxon>
        <taxon>Euheterodonta</taxon>
        <taxon>Imparidentia</taxon>
        <taxon>Neoheterodontei</taxon>
        <taxon>Myida</taxon>
        <taxon>Myoidea</taxon>
        <taxon>Myidae</taxon>
        <taxon>Mya</taxon>
    </lineage>
</organism>
<feature type="region of interest" description="Disordered" evidence="2">
    <location>
        <begin position="652"/>
        <end position="946"/>
    </location>
</feature>
<keyword evidence="4" id="KW-1185">Reference proteome</keyword>
<accession>A0ABY7DTN4</accession>
<feature type="compositionally biased region" description="Basic and acidic residues" evidence="2">
    <location>
        <begin position="867"/>
        <end position="887"/>
    </location>
</feature>
<feature type="compositionally biased region" description="Polar residues" evidence="2">
    <location>
        <begin position="667"/>
        <end position="701"/>
    </location>
</feature>
<name>A0ABY7DTN4_MYAAR</name>
<feature type="coiled-coil region" evidence="1">
    <location>
        <begin position="604"/>
        <end position="631"/>
    </location>
</feature>
<feature type="compositionally biased region" description="Basic residues" evidence="2">
    <location>
        <begin position="555"/>
        <end position="564"/>
    </location>
</feature>
<dbReference type="PANTHER" id="PTHR39063">
    <property type="entry name" value="ORAL-FACIAL-DIGITAL SYNDROME 1 PROTEIN HOMOLOG"/>
    <property type="match status" value="1"/>
</dbReference>